<organism evidence="4 5">
    <name type="scientific">Rahnella laticis</name>
    <dbReference type="NCBI Taxonomy" id="2787622"/>
    <lineage>
        <taxon>Bacteria</taxon>
        <taxon>Pseudomonadati</taxon>
        <taxon>Pseudomonadota</taxon>
        <taxon>Gammaproteobacteria</taxon>
        <taxon>Enterobacterales</taxon>
        <taxon>Yersiniaceae</taxon>
        <taxon>Rahnella</taxon>
    </lineage>
</organism>
<dbReference type="Proteomes" id="UP000636811">
    <property type="component" value="Unassembled WGS sequence"/>
</dbReference>
<evidence type="ECO:0000256" key="2">
    <source>
        <dbReference type="SAM" id="MobiDB-lite"/>
    </source>
</evidence>
<dbReference type="RefSeq" id="WP_195815845.1">
    <property type="nucleotide sequence ID" value="NZ_JADOBI010000012.1"/>
</dbReference>
<evidence type="ECO:0000313" key="4">
    <source>
        <dbReference type="EMBL" id="MBF7981982.1"/>
    </source>
</evidence>
<feature type="transmembrane region" description="Helical" evidence="3">
    <location>
        <begin position="36"/>
        <end position="52"/>
    </location>
</feature>
<comment type="caution">
    <text evidence="4">The sequence shown here is derived from an EMBL/GenBank/DDBJ whole genome shotgun (WGS) entry which is preliminary data.</text>
</comment>
<accession>A0ABS0EA67</accession>
<keyword evidence="5" id="KW-1185">Reference proteome</keyword>
<evidence type="ECO:0000256" key="3">
    <source>
        <dbReference type="SAM" id="Phobius"/>
    </source>
</evidence>
<evidence type="ECO:0000256" key="1">
    <source>
        <dbReference type="SAM" id="Coils"/>
    </source>
</evidence>
<proteinExistence type="predicted"/>
<feature type="transmembrane region" description="Helical" evidence="3">
    <location>
        <begin position="73"/>
        <end position="93"/>
    </location>
</feature>
<protein>
    <recommendedName>
        <fullName evidence="6">MotA/TolQ/ExbB proton channel domain-containing protein</fullName>
    </recommendedName>
</protein>
<evidence type="ECO:0008006" key="6">
    <source>
        <dbReference type="Google" id="ProtNLM"/>
    </source>
</evidence>
<name>A0ABS0EA67_9GAMM</name>
<gene>
    <name evidence="4" type="ORF">IV433_21450</name>
</gene>
<sequence length="500" mass="56074">MSLKVLMKKVSTYFVLAVLMKIGLSVAGLVLNDPKWLGFILPITVMLIYWVVGYQVRKKWDHELTKAKFADSMYYLGFLFTVASIIICLIDIARIGDSLNFMAIRFGAAMVSTAIGMFARVVHTGFQIDANDAVMNMEERVLHSAESLAIAFDNAHHDLELFRDKVTNASQEAILGVQEQIEQLYTHCINTMDTYFVNATQSSNDAFALILEDAKSASFDLLKIINTMSDKSATTMSKMESDTIEFGEKARKRLEQTMFPDDIFVKKLNPSIDTLSGTTDNINQGIVSLADDVKTATRQIGNAIKGINTKTAQLEASLLQVSEIVVTQEKLVETLDKQNHTFMQRIEQQQNDFLDAYEEIKNDSVSEIKIQHRMIDEFISKLETFNQGLEKVASVEGVNNELLDAVRNFTTSQNENAKLLHDTLSPLTRAVEKSNDDKEIRVSDAEDKAFSMQSVNKNLINIIEKIDTIYKDSQINSSHDEEHGVVKHGTPENASDVRVS</sequence>
<dbReference type="EMBL" id="JADOBI010000012">
    <property type="protein sequence ID" value="MBF7981982.1"/>
    <property type="molecule type" value="Genomic_DNA"/>
</dbReference>
<evidence type="ECO:0000313" key="5">
    <source>
        <dbReference type="Proteomes" id="UP000636811"/>
    </source>
</evidence>
<feature type="region of interest" description="Disordered" evidence="2">
    <location>
        <begin position="475"/>
        <end position="500"/>
    </location>
</feature>
<keyword evidence="3" id="KW-1133">Transmembrane helix</keyword>
<feature type="coiled-coil region" evidence="1">
    <location>
        <begin position="332"/>
        <end position="363"/>
    </location>
</feature>
<keyword evidence="3" id="KW-0472">Membrane</keyword>
<keyword evidence="1" id="KW-0175">Coiled coil</keyword>
<feature type="transmembrane region" description="Helical" evidence="3">
    <location>
        <begin position="12"/>
        <end position="30"/>
    </location>
</feature>
<keyword evidence="3" id="KW-0812">Transmembrane</keyword>
<reference evidence="4 5" key="1">
    <citation type="submission" date="2020-11" db="EMBL/GenBank/DDBJ databases">
        <title>Taxonomic investigation of Rahnella strains.</title>
        <authorList>
            <person name="Lee S.D."/>
        </authorList>
    </citation>
    <scope>NUCLEOTIDE SEQUENCE [LARGE SCALE GENOMIC DNA]</scope>
    <source>
        <strain evidence="4 5">SAP-17</strain>
    </source>
</reference>